<accession>A0A0G0YNP4</accession>
<dbReference type="AlphaFoldDB" id="A0A0G0YNP4"/>
<protein>
    <submittedName>
        <fullName evidence="1">Uncharacterized protein</fullName>
    </submittedName>
</protein>
<sequence length="26" mass="2918">PVKKLRELGSNRRETGWSLSTAGVEF</sequence>
<dbReference type="Proteomes" id="UP000034753">
    <property type="component" value="Unassembled WGS sequence"/>
</dbReference>
<organism evidence="1 2">
    <name type="scientific">Candidatus Daviesbacteria bacterium GW2011_GWB1_41_5</name>
    <dbReference type="NCBI Taxonomy" id="1618429"/>
    <lineage>
        <taxon>Bacteria</taxon>
        <taxon>Candidatus Daviesiibacteriota</taxon>
    </lineage>
</organism>
<name>A0A0G0YNP4_9BACT</name>
<reference evidence="1 2" key="1">
    <citation type="journal article" date="2015" name="Nature">
        <title>rRNA introns, odd ribosomes, and small enigmatic genomes across a large radiation of phyla.</title>
        <authorList>
            <person name="Brown C.T."/>
            <person name="Hug L.A."/>
            <person name="Thomas B.C."/>
            <person name="Sharon I."/>
            <person name="Castelle C.J."/>
            <person name="Singh A."/>
            <person name="Wilkins M.J."/>
            <person name="Williams K.H."/>
            <person name="Banfield J.F."/>
        </authorList>
    </citation>
    <scope>NUCLEOTIDE SEQUENCE [LARGE SCALE GENOMIC DNA]</scope>
</reference>
<evidence type="ECO:0000313" key="2">
    <source>
        <dbReference type="Proteomes" id="UP000034753"/>
    </source>
</evidence>
<dbReference type="EMBL" id="LCBN01000080">
    <property type="protein sequence ID" value="KKS11221.1"/>
    <property type="molecule type" value="Genomic_DNA"/>
</dbReference>
<feature type="non-terminal residue" evidence="1">
    <location>
        <position position="1"/>
    </location>
</feature>
<evidence type="ECO:0000313" key="1">
    <source>
        <dbReference type="EMBL" id="KKS11221.1"/>
    </source>
</evidence>
<comment type="caution">
    <text evidence="1">The sequence shown here is derived from an EMBL/GenBank/DDBJ whole genome shotgun (WGS) entry which is preliminary data.</text>
</comment>
<gene>
    <name evidence="1" type="ORF">UU67_C0080G0007</name>
</gene>
<proteinExistence type="predicted"/>